<dbReference type="PANTHER" id="PTHR42781:SF4">
    <property type="entry name" value="SPERMIDINE_PUTRESCINE IMPORT ATP-BINDING PROTEIN POTA"/>
    <property type="match status" value="1"/>
</dbReference>
<name>A0A382QHS9_9ZZZZ</name>
<sequence>VTQPPLAPLISRRQRQHPVDGITLSGIQKRYGSVTAVTDINLDLPQGKFISFLGPSGCGKTTLLRLIAGLEVPTQGSISLEGKDITRVATHQRNVGMVFQSLALFPHLSAGENIAYGLRVRGVDRQARRRKAEELLEMVQLPGLADRDIKQLSGGQRQRVAIARALALEPKLFLLDEPLSSLDANLREELQVELRMLQERLAITTIIVTHDQREAMTMSDLVVVMSTARVQQTGPPLEIYRHPSNPFVANFMGSSNLLDAIIESDQSVR</sequence>
<dbReference type="FunFam" id="3.40.50.300:FF:000425">
    <property type="entry name" value="Probable ABC transporter, ATP-binding subunit"/>
    <property type="match status" value="1"/>
</dbReference>
<dbReference type="InterPro" id="IPR003439">
    <property type="entry name" value="ABC_transporter-like_ATP-bd"/>
</dbReference>
<evidence type="ECO:0000256" key="3">
    <source>
        <dbReference type="ARBA" id="ARBA00022840"/>
    </source>
</evidence>
<dbReference type="PANTHER" id="PTHR42781">
    <property type="entry name" value="SPERMIDINE/PUTRESCINE IMPORT ATP-BINDING PROTEIN POTA"/>
    <property type="match status" value="1"/>
</dbReference>
<dbReference type="Gene3D" id="2.40.50.100">
    <property type="match status" value="1"/>
</dbReference>
<evidence type="ECO:0000313" key="5">
    <source>
        <dbReference type="EMBL" id="SVC83821.1"/>
    </source>
</evidence>
<dbReference type="EMBL" id="UINC01113893">
    <property type="protein sequence ID" value="SVC83821.1"/>
    <property type="molecule type" value="Genomic_DNA"/>
</dbReference>
<dbReference type="SMART" id="SM00382">
    <property type="entry name" value="AAA"/>
    <property type="match status" value="1"/>
</dbReference>
<dbReference type="PROSITE" id="PS00211">
    <property type="entry name" value="ABC_TRANSPORTER_1"/>
    <property type="match status" value="1"/>
</dbReference>
<dbReference type="Pfam" id="PF00005">
    <property type="entry name" value="ABC_tran"/>
    <property type="match status" value="1"/>
</dbReference>
<dbReference type="GO" id="GO:0016887">
    <property type="term" value="F:ATP hydrolysis activity"/>
    <property type="evidence" value="ECO:0007669"/>
    <property type="project" value="InterPro"/>
</dbReference>
<evidence type="ECO:0000256" key="1">
    <source>
        <dbReference type="ARBA" id="ARBA00022448"/>
    </source>
</evidence>
<dbReference type="InterPro" id="IPR017871">
    <property type="entry name" value="ABC_transporter-like_CS"/>
</dbReference>
<dbReference type="AlphaFoldDB" id="A0A382QHS9"/>
<dbReference type="InterPro" id="IPR003593">
    <property type="entry name" value="AAA+_ATPase"/>
</dbReference>
<evidence type="ECO:0000256" key="2">
    <source>
        <dbReference type="ARBA" id="ARBA00022741"/>
    </source>
</evidence>
<feature type="non-terminal residue" evidence="5">
    <location>
        <position position="1"/>
    </location>
</feature>
<organism evidence="5">
    <name type="scientific">marine metagenome</name>
    <dbReference type="NCBI Taxonomy" id="408172"/>
    <lineage>
        <taxon>unclassified sequences</taxon>
        <taxon>metagenomes</taxon>
        <taxon>ecological metagenomes</taxon>
    </lineage>
</organism>
<keyword evidence="1" id="KW-0813">Transport</keyword>
<dbReference type="InterPro" id="IPR027417">
    <property type="entry name" value="P-loop_NTPase"/>
</dbReference>
<dbReference type="SUPFAM" id="SSF52540">
    <property type="entry name" value="P-loop containing nucleoside triphosphate hydrolases"/>
    <property type="match status" value="1"/>
</dbReference>
<gene>
    <name evidence="5" type="ORF">METZ01_LOCUS336675</name>
</gene>
<dbReference type="Gene3D" id="3.40.50.300">
    <property type="entry name" value="P-loop containing nucleotide triphosphate hydrolases"/>
    <property type="match status" value="1"/>
</dbReference>
<feature type="domain" description="ABC transporter" evidence="4">
    <location>
        <begin position="22"/>
        <end position="252"/>
    </location>
</feature>
<reference evidence="5" key="1">
    <citation type="submission" date="2018-05" db="EMBL/GenBank/DDBJ databases">
        <authorList>
            <person name="Lanie J.A."/>
            <person name="Ng W.-L."/>
            <person name="Kazmierczak K.M."/>
            <person name="Andrzejewski T.M."/>
            <person name="Davidsen T.M."/>
            <person name="Wayne K.J."/>
            <person name="Tettelin H."/>
            <person name="Glass J.I."/>
            <person name="Rusch D."/>
            <person name="Podicherti R."/>
            <person name="Tsui H.-C.T."/>
            <person name="Winkler M.E."/>
        </authorList>
    </citation>
    <scope>NUCLEOTIDE SEQUENCE</scope>
</reference>
<feature type="non-terminal residue" evidence="5">
    <location>
        <position position="269"/>
    </location>
</feature>
<dbReference type="GO" id="GO:0005524">
    <property type="term" value="F:ATP binding"/>
    <property type="evidence" value="ECO:0007669"/>
    <property type="project" value="UniProtKB-KW"/>
</dbReference>
<accession>A0A382QHS9</accession>
<proteinExistence type="predicted"/>
<protein>
    <recommendedName>
        <fullName evidence="4">ABC transporter domain-containing protein</fullName>
    </recommendedName>
</protein>
<evidence type="ECO:0000259" key="4">
    <source>
        <dbReference type="PROSITE" id="PS50893"/>
    </source>
</evidence>
<dbReference type="InterPro" id="IPR050093">
    <property type="entry name" value="ABC_SmlMolc_Importer"/>
</dbReference>
<dbReference type="PROSITE" id="PS50893">
    <property type="entry name" value="ABC_TRANSPORTER_2"/>
    <property type="match status" value="1"/>
</dbReference>
<keyword evidence="3" id="KW-0067">ATP-binding</keyword>
<keyword evidence="2" id="KW-0547">Nucleotide-binding</keyword>